<keyword evidence="5" id="KW-1185">Reference proteome</keyword>
<dbReference type="InterPro" id="IPR009061">
    <property type="entry name" value="DNA-bd_dom_put_sf"/>
</dbReference>
<evidence type="ECO:0000256" key="1">
    <source>
        <dbReference type="ARBA" id="ARBA00023125"/>
    </source>
</evidence>
<dbReference type="InterPro" id="IPR000551">
    <property type="entry name" value="MerR-type_HTH_dom"/>
</dbReference>
<dbReference type="AlphaFoldDB" id="A0A1T4K613"/>
<feature type="region of interest" description="Disordered" evidence="2">
    <location>
        <begin position="1"/>
        <end position="25"/>
    </location>
</feature>
<keyword evidence="4" id="KW-0346">Stress response</keyword>
<sequence>MTRDEAPEPGGREGNGGGEGVRPHPDRALYAISVAAELAGIPPATLRAWEAKGLLTPRRTDGGTRRYSENDIARSRRIAELSAQGVNSSGIRQILELQDENARLRGAASSATGDGPGAGQD</sequence>
<proteinExistence type="predicted"/>
<dbReference type="SUPFAM" id="SSF46955">
    <property type="entry name" value="Putative DNA-binding domain"/>
    <property type="match status" value="1"/>
</dbReference>
<evidence type="ECO:0000313" key="5">
    <source>
        <dbReference type="Proteomes" id="UP000190637"/>
    </source>
</evidence>
<feature type="domain" description="HTH merR-type" evidence="3">
    <location>
        <begin position="29"/>
        <end position="97"/>
    </location>
</feature>
<dbReference type="GO" id="GO:0003700">
    <property type="term" value="F:DNA-binding transcription factor activity"/>
    <property type="evidence" value="ECO:0007669"/>
    <property type="project" value="InterPro"/>
</dbReference>
<evidence type="ECO:0000259" key="3">
    <source>
        <dbReference type="PROSITE" id="PS50937"/>
    </source>
</evidence>
<dbReference type="Gene3D" id="1.10.1660.10">
    <property type="match status" value="1"/>
</dbReference>
<dbReference type="EMBL" id="FUWS01000001">
    <property type="protein sequence ID" value="SJZ37880.1"/>
    <property type="molecule type" value="Genomic_DNA"/>
</dbReference>
<dbReference type="SMART" id="SM00422">
    <property type="entry name" value="HTH_MERR"/>
    <property type="match status" value="1"/>
</dbReference>
<organism evidence="4 5">
    <name type="scientific">Marinactinospora thermotolerans DSM 45154</name>
    <dbReference type="NCBI Taxonomy" id="1122192"/>
    <lineage>
        <taxon>Bacteria</taxon>
        <taxon>Bacillati</taxon>
        <taxon>Actinomycetota</taxon>
        <taxon>Actinomycetes</taxon>
        <taxon>Streptosporangiales</taxon>
        <taxon>Nocardiopsidaceae</taxon>
        <taxon>Marinactinospora</taxon>
    </lineage>
</organism>
<gene>
    <name evidence="4" type="ORF">SAMN02745673_00185</name>
</gene>
<dbReference type="RefSeq" id="WP_235000597.1">
    <property type="nucleotide sequence ID" value="NZ_FUWS01000001.1"/>
</dbReference>
<dbReference type="GO" id="GO:0003677">
    <property type="term" value="F:DNA binding"/>
    <property type="evidence" value="ECO:0007669"/>
    <property type="project" value="UniProtKB-KW"/>
</dbReference>
<evidence type="ECO:0000313" key="4">
    <source>
        <dbReference type="EMBL" id="SJZ37880.1"/>
    </source>
</evidence>
<dbReference type="PANTHER" id="PTHR30204:SF58">
    <property type="entry name" value="HTH-TYPE TRANSCRIPTIONAL REGULATOR YFMP"/>
    <property type="match status" value="1"/>
</dbReference>
<dbReference type="Proteomes" id="UP000190637">
    <property type="component" value="Unassembled WGS sequence"/>
</dbReference>
<evidence type="ECO:0000256" key="2">
    <source>
        <dbReference type="SAM" id="MobiDB-lite"/>
    </source>
</evidence>
<dbReference type="Pfam" id="PF13411">
    <property type="entry name" value="MerR_1"/>
    <property type="match status" value="1"/>
</dbReference>
<accession>A0A1T4K613</accession>
<keyword evidence="1" id="KW-0238">DNA-binding</keyword>
<dbReference type="STRING" id="1122192.SAMN02745673_00185"/>
<dbReference type="PANTHER" id="PTHR30204">
    <property type="entry name" value="REDOX-CYCLING DRUG-SENSING TRANSCRIPTIONAL ACTIVATOR SOXR"/>
    <property type="match status" value="1"/>
</dbReference>
<dbReference type="PROSITE" id="PS50937">
    <property type="entry name" value="HTH_MERR_2"/>
    <property type="match status" value="1"/>
</dbReference>
<protein>
    <submittedName>
        <fullName evidence="4">MerR family transcriptional regulator, heat shock protein HspR</fullName>
    </submittedName>
</protein>
<name>A0A1T4K613_9ACTN</name>
<reference evidence="4 5" key="1">
    <citation type="submission" date="2017-02" db="EMBL/GenBank/DDBJ databases">
        <authorList>
            <person name="Peterson S.W."/>
        </authorList>
    </citation>
    <scope>NUCLEOTIDE SEQUENCE [LARGE SCALE GENOMIC DNA]</scope>
    <source>
        <strain evidence="4 5">DSM 45154</strain>
    </source>
</reference>
<dbReference type="InterPro" id="IPR047057">
    <property type="entry name" value="MerR_fam"/>
</dbReference>